<organism evidence="1 2">
    <name type="scientific">Melastoma candidum</name>
    <dbReference type="NCBI Taxonomy" id="119954"/>
    <lineage>
        <taxon>Eukaryota</taxon>
        <taxon>Viridiplantae</taxon>
        <taxon>Streptophyta</taxon>
        <taxon>Embryophyta</taxon>
        <taxon>Tracheophyta</taxon>
        <taxon>Spermatophyta</taxon>
        <taxon>Magnoliopsida</taxon>
        <taxon>eudicotyledons</taxon>
        <taxon>Gunneridae</taxon>
        <taxon>Pentapetalae</taxon>
        <taxon>rosids</taxon>
        <taxon>malvids</taxon>
        <taxon>Myrtales</taxon>
        <taxon>Melastomataceae</taxon>
        <taxon>Melastomatoideae</taxon>
        <taxon>Melastomateae</taxon>
        <taxon>Melastoma</taxon>
    </lineage>
</organism>
<evidence type="ECO:0000313" key="2">
    <source>
        <dbReference type="Proteomes" id="UP001057402"/>
    </source>
</evidence>
<sequence length="101" mass="11083">MTLQILSEVFIHAGITDFRKRTVCLGGKSAPSWQRLPMKYPPKQLADMYVKEIPTSPIAFLASILSSKVTLQGSMALLMSAGSIPNSEGRNLYKNHASVVF</sequence>
<keyword evidence="2" id="KW-1185">Reference proteome</keyword>
<evidence type="ECO:0000313" key="1">
    <source>
        <dbReference type="EMBL" id="KAI4312988.1"/>
    </source>
</evidence>
<name>A0ACB9LP03_9MYRT</name>
<proteinExistence type="predicted"/>
<dbReference type="EMBL" id="CM042890">
    <property type="protein sequence ID" value="KAI4312988.1"/>
    <property type="molecule type" value="Genomic_DNA"/>
</dbReference>
<reference evidence="2" key="1">
    <citation type="journal article" date="2023" name="Front. Plant Sci.">
        <title>Chromosomal-level genome assembly of Melastoma candidum provides insights into trichome evolution.</title>
        <authorList>
            <person name="Zhong Y."/>
            <person name="Wu W."/>
            <person name="Sun C."/>
            <person name="Zou P."/>
            <person name="Liu Y."/>
            <person name="Dai S."/>
            <person name="Zhou R."/>
        </authorList>
    </citation>
    <scope>NUCLEOTIDE SEQUENCE [LARGE SCALE GENOMIC DNA]</scope>
</reference>
<gene>
    <name evidence="1" type="ORF">MLD38_037770</name>
</gene>
<dbReference type="Proteomes" id="UP001057402">
    <property type="component" value="Chromosome 11"/>
</dbReference>
<accession>A0ACB9LP03</accession>
<protein>
    <submittedName>
        <fullName evidence="1">Uncharacterized protein</fullName>
    </submittedName>
</protein>
<comment type="caution">
    <text evidence="1">The sequence shown here is derived from an EMBL/GenBank/DDBJ whole genome shotgun (WGS) entry which is preliminary data.</text>
</comment>